<evidence type="ECO:0000313" key="2">
    <source>
        <dbReference type="Proteomes" id="UP000719412"/>
    </source>
</evidence>
<reference evidence="1" key="2">
    <citation type="submission" date="2021-08" db="EMBL/GenBank/DDBJ databases">
        <authorList>
            <person name="Eriksson T."/>
        </authorList>
    </citation>
    <scope>NUCLEOTIDE SEQUENCE</scope>
    <source>
        <strain evidence="1">Stoneville</strain>
        <tissue evidence="1">Whole head</tissue>
    </source>
</reference>
<dbReference type="AlphaFoldDB" id="A0A8J6HGG2"/>
<sequence>MGEQRSESNLLEVVGVLRQGRRGVPRWGSRIHNRVKQGASTVSDAMASTGEKRTKEEGLQVEIRVTTGNWLGAANSATIFTSRGGRLSCGGVGRGGIFTIRLEVACSNFARFQNNTIFAQAAQWRFTGDLIRRYDRRWNQPGKIADTYFKTSRTTSDMAALPPMMLDGSTQNGKEKIGDIDQIAKKVERELRIATRGRVEGVEPISIGLPGSGHIEEVCGYGTMRCKQNKITSNGTDEGAETSRYNVRTRQIARIVKEETTIQLK</sequence>
<gene>
    <name evidence="1" type="ORF">GEV33_008833</name>
</gene>
<comment type="caution">
    <text evidence="1">The sequence shown here is derived from an EMBL/GenBank/DDBJ whole genome shotgun (WGS) entry which is preliminary data.</text>
</comment>
<proteinExistence type="predicted"/>
<accession>A0A8J6HGG2</accession>
<protein>
    <submittedName>
        <fullName evidence="1">Uncharacterized protein</fullName>
    </submittedName>
</protein>
<reference evidence="1" key="1">
    <citation type="journal article" date="2020" name="J Insects Food Feed">
        <title>The yellow mealworm (Tenebrio molitor) genome: a resource for the emerging insects as food and feed industry.</title>
        <authorList>
            <person name="Eriksson T."/>
            <person name="Andere A."/>
            <person name="Kelstrup H."/>
            <person name="Emery V."/>
            <person name="Picard C."/>
        </authorList>
    </citation>
    <scope>NUCLEOTIDE SEQUENCE</scope>
    <source>
        <strain evidence="1">Stoneville</strain>
        <tissue evidence="1">Whole head</tissue>
    </source>
</reference>
<keyword evidence="2" id="KW-1185">Reference proteome</keyword>
<dbReference type="EMBL" id="JABDTM020024787">
    <property type="protein sequence ID" value="KAH0813958.1"/>
    <property type="molecule type" value="Genomic_DNA"/>
</dbReference>
<name>A0A8J6HGG2_TENMO</name>
<organism evidence="1 2">
    <name type="scientific">Tenebrio molitor</name>
    <name type="common">Yellow mealworm beetle</name>
    <dbReference type="NCBI Taxonomy" id="7067"/>
    <lineage>
        <taxon>Eukaryota</taxon>
        <taxon>Metazoa</taxon>
        <taxon>Ecdysozoa</taxon>
        <taxon>Arthropoda</taxon>
        <taxon>Hexapoda</taxon>
        <taxon>Insecta</taxon>
        <taxon>Pterygota</taxon>
        <taxon>Neoptera</taxon>
        <taxon>Endopterygota</taxon>
        <taxon>Coleoptera</taxon>
        <taxon>Polyphaga</taxon>
        <taxon>Cucujiformia</taxon>
        <taxon>Tenebrionidae</taxon>
        <taxon>Tenebrio</taxon>
    </lineage>
</organism>
<evidence type="ECO:0000313" key="1">
    <source>
        <dbReference type="EMBL" id="KAH0813958.1"/>
    </source>
</evidence>
<dbReference type="Proteomes" id="UP000719412">
    <property type="component" value="Unassembled WGS sequence"/>
</dbReference>